<name>A0A177TLP4_9BASI</name>
<comment type="catalytic activity">
    <reaction evidence="9">
        <text>L-cysteinyl-[protein] + (2E,6E)-farnesyl diphosphate = S-(2E,6E)-farnesyl-L-cysteinyl-[protein] + diphosphate</text>
        <dbReference type="Rhea" id="RHEA:13345"/>
        <dbReference type="Rhea" id="RHEA-COMP:10131"/>
        <dbReference type="Rhea" id="RHEA-COMP:11535"/>
        <dbReference type="ChEBI" id="CHEBI:29950"/>
        <dbReference type="ChEBI" id="CHEBI:33019"/>
        <dbReference type="ChEBI" id="CHEBI:86019"/>
        <dbReference type="ChEBI" id="CHEBI:175763"/>
    </reaction>
</comment>
<evidence type="ECO:0000256" key="7">
    <source>
        <dbReference type="ARBA" id="ARBA00022737"/>
    </source>
</evidence>
<dbReference type="PANTHER" id="PTHR11774">
    <property type="entry name" value="GERANYLGERANYL TRANSFERASE TYPE BETA SUBUNIT"/>
    <property type="match status" value="1"/>
</dbReference>
<keyword evidence="7" id="KW-0677">Repeat</keyword>
<dbReference type="GO" id="GO:0097354">
    <property type="term" value="P:prenylation"/>
    <property type="evidence" value="ECO:0007669"/>
    <property type="project" value="UniProtKB-UniRule"/>
</dbReference>
<dbReference type="CDD" id="cd02893">
    <property type="entry name" value="FTase"/>
    <property type="match status" value="1"/>
</dbReference>
<evidence type="ECO:0000256" key="9">
    <source>
        <dbReference type="RuleBase" id="RU365056"/>
    </source>
</evidence>
<dbReference type="GO" id="GO:0004660">
    <property type="term" value="F:protein farnesyltransferase activity"/>
    <property type="evidence" value="ECO:0007669"/>
    <property type="project" value="UniProtKB-UniRule"/>
</dbReference>
<evidence type="ECO:0000256" key="3">
    <source>
        <dbReference type="ARBA" id="ARBA00015798"/>
    </source>
</evidence>
<dbReference type="EC" id="2.5.1.58" evidence="2 9"/>
<dbReference type="AlphaFoldDB" id="A0A177TLP4"/>
<accession>A0A177TLP4</accession>
<dbReference type="InterPro" id="IPR008930">
    <property type="entry name" value="Terpenoid_cyclase/PrenylTrfase"/>
</dbReference>
<gene>
    <name evidence="12" type="ORF">A4X13_0g1436</name>
</gene>
<dbReference type="Gene3D" id="1.50.10.20">
    <property type="match status" value="1"/>
</dbReference>
<dbReference type="GO" id="GO:0008270">
    <property type="term" value="F:zinc ion binding"/>
    <property type="evidence" value="ECO:0007669"/>
    <property type="project" value="UniProtKB-UniRule"/>
</dbReference>
<keyword evidence="6 9" id="KW-0479">Metal-binding</keyword>
<dbReference type="SUPFAM" id="SSF48239">
    <property type="entry name" value="Terpenoid cyclases/Protein prenyltransferases"/>
    <property type="match status" value="1"/>
</dbReference>
<evidence type="ECO:0000256" key="5">
    <source>
        <dbReference type="ARBA" id="ARBA00022679"/>
    </source>
</evidence>
<evidence type="ECO:0000256" key="2">
    <source>
        <dbReference type="ARBA" id="ARBA00012702"/>
    </source>
</evidence>
<feature type="compositionally biased region" description="Polar residues" evidence="10">
    <location>
        <begin position="62"/>
        <end position="77"/>
    </location>
</feature>
<evidence type="ECO:0000313" key="13">
    <source>
        <dbReference type="Proteomes" id="UP000077521"/>
    </source>
</evidence>
<proteinExistence type="inferred from homology"/>
<evidence type="ECO:0000256" key="6">
    <source>
        <dbReference type="ARBA" id="ARBA00022723"/>
    </source>
</evidence>
<dbReference type="Proteomes" id="UP000077521">
    <property type="component" value="Unassembled WGS sequence"/>
</dbReference>
<keyword evidence="4 9" id="KW-0637">Prenyltransferase</keyword>
<dbReference type="Pfam" id="PF00432">
    <property type="entry name" value="Prenyltrans"/>
    <property type="match status" value="1"/>
</dbReference>
<reference evidence="12" key="1">
    <citation type="submission" date="2016-04" db="EMBL/GenBank/DDBJ databases">
        <authorList>
            <person name="Nguyen H.D."/>
            <person name="Samba Siva P."/>
            <person name="Cullis J."/>
            <person name="Levesque C.A."/>
            <person name="Hambleton S."/>
        </authorList>
    </citation>
    <scope>NUCLEOTIDE SEQUENCE</scope>
    <source>
        <strain evidence="12">DAOMC 236416</strain>
    </source>
</reference>
<sequence>MSATRQTLWPTPDDGILTETSDAQLDVERNIAQLFIPFHHHANNPLLPSQDAPLINPWVGTDAQQPQRNKPSSPRSIPQLNRKAHIAFLAQMLEPLPPSFVGFDSNRSWIVFWVAHSYDLLRVSLNPHQRARAISTLISCQHPEGGFGGGPDQIAHLMSTFPAICALAIVGGPGPAPTGEDIKTGHSVDVGRGGWDAIDRKAMYRWIMSLKQPDGSFVVHHNGEVDVRASYCVSCISLLLGICTPELVFNMKSFIVSCQTYEGGLAASSHLGLTSGFGPAPQLGEAHGGYAHCALASYFSTISLEETYQEIQSSDDASASLSPVPSQPELDLDALLHWACTQQGLAIEGGAFRGRTNKLVDGCYGWFGGAGLFAVLDACLTEKRGKRRRRRVENPASPAKEDPGTSSSASAQDSAPNASEDGWSTESEDETLYASSVVDDDWLFDPIALQEYILIAAQNNAAQGTGPTAGGLRDKPGKRADAYHTCYNLSGLSLCQHRIVRSKEAQVFLEQAWKSSPLRRSGGGEGTPKVSDTPLTDEGSPSSPRIPSVQLPHQQSDNWQKACYVSALAWLSEPPADGAPSRIVGDPKTNGISPTHPLFNLTFPRVKMMMDWAYQQK</sequence>
<dbReference type="EMBL" id="LWDF02000056">
    <property type="protein sequence ID" value="KAE8258801.1"/>
    <property type="molecule type" value="Genomic_DNA"/>
</dbReference>
<keyword evidence="13" id="KW-1185">Reference proteome</keyword>
<protein>
    <recommendedName>
        <fullName evidence="3 9">Protein farnesyltransferase subunit beta</fullName>
        <shortName evidence="9">FTase-beta</shortName>
        <ecNumber evidence="2 9">2.5.1.58</ecNumber>
    </recommendedName>
</protein>
<feature type="compositionally biased region" description="Polar residues" evidence="10">
    <location>
        <begin position="539"/>
        <end position="553"/>
    </location>
</feature>
<evidence type="ECO:0000256" key="4">
    <source>
        <dbReference type="ARBA" id="ARBA00022602"/>
    </source>
</evidence>
<comment type="function">
    <text evidence="9">Catalyzes the transfer of a farnesyl moiety from farnesyl diphosphate to a cysteine at the fourth position from the C-terminus of several proteins. The beta subunit is responsible for peptide-binding.</text>
</comment>
<feature type="region of interest" description="Disordered" evidence="10">
    <location>
        <begin position="517"/>
        <end position="553"/>
    </location>
</feature>
<reference evidence="12" key="2">
    <citation type="journal article" date="2019" name="IMA Fungus">
        <title>Genome sequencing and comparison of five Tilletia species to identify candidate genes for the detection of regulated species infecting wheat.</title>
        <authorList>
            <person name="Nguyen H.D.T."/>
            <person name="Sultana T."/>
            <person name="Kesanakurti P."/>
            <person name="Hambleton S."/>
        </authorList>
    </citation>
    <scope>NUCLEOTIDE SEQUENCE</scope>
    <source>
        <strain evidence="12">DAOMC 236416</strain>
    </source>
</reference>
<dbReference type="PANTHER" id="PTHR11774:SF6">
    <property type="entry name" value="PROTEIN FARNESYLTRANSFERASE SUBUNIT BETA"/>
    <property type="match status" value="1"/>
</dbReference>
<feature type="domain" description="Prenyltransferase alpha-alpha toroid" evidence="11">
    <location>
        <begin position="80"/>
        <end position="506"/>
    </location>
</feature>
<dbReference type="InterPro" id="IPR045089">
    <property type="entry name" value="PGGT1B-like"/>
</dbReference>
<evidence type="ECO:0000259" key="11">
    <source>
        <dbReference type="Pfam" id="PF00432"/>
    </source>
</evidence>
<comment type="subunit">
    <text evidence="9">Heterodimer of an alpha and a beta subunit.</text>
</comment>
<comment type="caution">
    <text evidence="12">The sequence shown here is derived from an EMBL/GenBank/DDBJ whole genome shotgun (WGS) entry which is preliminary data.</text>
</comment>
<comment type="similarity">
    <text evidence="1 9">Belongs to the protein prenyltransferase subunit beta family.</text>
</comment>
<keyword evidence="8 9" id="KW-0862">Zinc</keyword>
<evidence type="ECO:0000256" key="1">
    <source>
        <dbReference type="ARBA" id="ARBA00010497"/>
    </source>
</evidence>
<keyword evidence="5 9" id="KW-0808">Transferase</keyword>
<feature type="region of interest" description="Disordered" evidence="10">
    <location>
        <begin position="386"/>
        <end position="426"/>
    </location>
</feature>
<dbReference type="InterPro" id="IPR001330">
    <property type="entry name" value="Prenyltrans"/>
</dbReference>
<feature type="region of interest" description="Disordered" evidence="10">
    <location>
        <begin position="53"/>
        <end position="77"/>
    </location>
</feature>
<dbReference type="GO" id="GO:0005965">
    <property type="term" value="C:protein farnesyltransferase complex"/>
    <property type="evidence" value="ECO:0007669"/>
    <property type="project" value="UniProtKB-UniRule"/>
</dbReference>
<organism evidence="12 13">
    <name type="scientific">Tilletia indica</name>
    <dbReference type="NCBI Taxonomy" id="43049"/>
    <lineage>
        <taxon>Eukaryota</taxon>
        <taxon>Fungi</taxon>
        <taxon>Dikarya</taxon>
        <taxon>Basidiomycota</taxon>
        <taxon>Ustilaginomycotina</taxon>
        <taxon>Exobasidiomycetes</taxon>
        <taxon>Tilletiales</taxon>
        <taxon>Tilletiaceae</taxon>
        <taxon>Tilletia</taxon>
    </lineage>
</organism>
<evidence type="ECO:0000256" key="8">
    <source>
        <dbReference type="ARBA" id="ARBA00022833"/>
    </source>
</evidence>
<feature type="compositionally biased region" description="Polar residues" evidence="10">
    <location>
        <begin position="404"/>
        <end position="425"/>
    </location>
</feature>
<evidence type="ECO:0000313" key="12">
    <source>
        <dbReference type="EMBL" id="KAE8258801.1"/>
    </source>
</evidence>
<comment type="cofactor">
    <cofactor evidence="9">
        <name>Zn(2+)</name>
        <dbReference type="ChEBI" id="CHEBI:29105"/>
    </cofactor>
    <text evidence="9">Binds 1 zinc ion per subunit.</text>
</comment>
<evidence type="ECO:0000256" key="10">
    <source>
        <dbReference type="SAM" id="MobiDB-lite"/>
    </source>
</evidence>
<dbReference type="InterPro" id="IPR026872">
    <property type="entry name" value="FTB"/>
</dbReference>